<reference evidence="2" key="1">
    <citation type="submission" date="2014-12" db="EMBL/GenBank/DDBJ databases">
        <title>Insight into the proteome of Arion vulgaris.</title>
        <authorList>
            <person name="Aradska J."/>
            <person name="Bulat T."/>
            <person name="Smidak R."/>
            <person name="Sarate P."/>
            <person name="Gangsoo J."/>
            <person name="Sialana F."/>
            <person name="Bilban M."/>
            <person name="Lubec G."/>
        </authorList>
    </citation>
    <scope>NUCLEOTIDE SEQUENCE</scope>
    <source>
        <tissue evidence="2">Skin</tissue>
    </source>
</reference>
<evidence type="ECO:0000313" key="2">
    <source>
        <dbReference type="EMBL" id="CEK53087.1"/>
    </source>
</evidence>
<feature type="non-terminal residue" evidence="2">
    <location>
        <position position="92"/>
    </location>
</feature>
<feature type="compositionally biased region" description="Low complexity" evidence="1">
    <location>
        <begin position="57"/>
        <end position="72"/>
    </location>
</feature>
<feature type="non-terminal residue" evidence="2">
    <location>
        <position position="1"/>
    </location>
</feature>
<evidence type="ECO:0000256" key="1">
    <source>
        <dbReference type="SAM" id="MobiDB-lite"/>
    </source>
</evidence>
<organism evidence="2">
    <name type="scientific">Arion vulgaris</name>
    <dbReference type="NCBI Taxonomy" id="1028688"/>
    <lineage>
        <taxon>Eukaryota</taxon>
        <taxon>Metazoa</taxon>
        <taxon>Spiralia</taxon>
        <taxon>Lophotrochozoa</taxon>
        <taxon>Mollusca</taxon>
        <taxon>Gastropoda</taxon>
        <taxon>Heterobranchia</taxon>
        <taxon>Euthyneura</taxon>
        <taxon>Panpulmonata</taxon>
        <taxon>Eupulmonata</taxon>
        <taxon>Stylommatophora</taxon>
        <taxon>Helicina</taxon>
        <taxon>Arionoidea</taxon>
        <taxon>Arionidae</taxon>
        <taxon>Arion</taxon>
    </lineage>
</organism>
<gene>
    <name evidence="2" type="primary">ORF19030</name>
</gene>
<feature type="region of interest" description="Disordered" evidence="1">
    <location>
        <begin position="1"/>
        <end position="92"/>
    </location>
</feature>
<feature type="compositionally biased region" description="Polar residues" evidence="1">
    <location>
        <begin position="80"/>
        <end position="92"/>
    </location>
</feature>
<name>A0A0B6Y9S0_9EUPU</name>
<sequence>RNLTRRSGGRIGDTRNGVGEEGVCDPHKSERIHPLITSHQNRTHVNPAKLDHSQKLPPSGSRPSSTSSQGRSDGAVPRYQNDSPFQSEQQEK</sequence>
<dbReference type="AlphaFoldDB" id="A0A0B6Y9S0"/>
<feature type="compositionally biased region" description="Basic and acidic residues" evidence="1">
    <location>
        <begin position="24"/>
        <end position="33"/>
    </location>
</feature>
<protein>
    <submittedName>
        <fullName evidence="2">Uncharacterized protein</fullName>
    </submittedName>
</protein>
<dbReference type="EMBL" id="HACG01006222">
    <property type="protein sequence ID" value="CEK53087.1"/>
    <property type="molecule type" value="Transcribed_RNA"/>
</dbReference>
<accession>A0A0B6Y9S0</accession>
<proteinExistence type="predicted"/>